<dbReference type="AlphaFoldDB" id="A0A164NBA9"/>
<protein>
    <submittedName>
        <fullName evidence="2">Uncharacterized protein</fullName>
    </submittedName>
</protein>
<evidence type="ECO:0000313" key="2">
    <source>
        <dbReference type="EMBL" id="KZS87543.1"/>
    </source>
</evidence>
<proteinExistence type="predicted"/>
<evidence type="ECO:0000313" key="3">
    <source>
        <dbReference type="Proteomes" id="UP000076722"/>
    </source>
</evidence>
<dbReference type="EMBL" id="KV419448">
    <property type="protein sequence ID" value="KZS87543.1"/>
    <property type="molecule type" value="Genomic_DNA"/>
</dbReference>
<sequence>MFDRPNVLFALLTFFATTSICVQALPTTLPVPAAAPDQDCTSEMVLVVDMCTDSVARPGKSTVDLTGPVDKLLTQIDLNTGTTTILALDPSKYDEKTFKTHIVTLVTNTNFGSAPTGSNEDFSTLYSTGLDVSSDQMIAFFSSIEKVYAGVGSKIGHQLGSGSGCGIVGLDLTSSGTLDTRGFVLQGA</sequence>
<reference evidence="2 3" key="1">
    <citation type="journal article" date="2016" name="Mol. Biol. Evol.">
        <title>Comparative Genomics of Early-Diverging Mushroom-Forming Fungi Provides Insights into the Origins of Lignocellulose Decay Capabilities.</title>
        <authorList>
            <person name="Nagy L.G."/>
            <person name="Riley R."/>
            <person name="Tritt A."/>
            <person name="Adam C."/>
            <person name="Daum C."/>
            <person name="Floudas D."/>
            <person name="Sun H."/>
            <person name="Yadav J.S."/>
            <person name="Pangilinan J."/>
            <person name="Larsson K.H."/>
            <person name="Matsuura K."/>
            <person name="Barry K."/>
            <person name="Labutti K."/>
            <person name="Kuo R."/>
            <person name="Ohm R.A."/>
            <person name="Bhattacharya S.S."/>
            <person name="Shirouzu T."/>
            <person name="Yoshinaga Y."/>
            <person name="Martin F.M."/>
            <person name="Grigoriev I.V."/>
            <person name="Hibbett D.S."/>
        </authorList>
    </citation>
    <scope>NUCLEOTIDE SEQUENCE [LARGE SCALE GENOMIC DNA]</scope>
    <source>
        <strain evidence="2 3">HHB9708</strain>
    </source>
</reference>
<feature type="chain" id="PRO_5007851963" evidence="1">
    <location>
        <begin position="25"/>
        <end position="188"/>
    </location>
</feature>
<evidence type="ECO:0000256" key="1">
    <source>
        <dbReference type="SAM" id="SignalP"/>
    </source>
</evidence>
<name>A0A164NBA9_9AGAM</name>
<keyword evidence="3" id="KW-1185">Reference proteome</keyword>
<gene>
    <name evidence="2" type="ORF">SISNIDRAFT_491002</name>
</gene>
<dbReference type="Proteomes" id="UP000076722">
    <property type="component" value="Unassembled WGS sequence"/>
</dbReference>
<keyword evidence="1" id="KW-0732">Signal</keyword>
<feature type="signal peptide" evidence="1">
    <location>
        <begin position="1"/>
        <end position="24"/>
    </location>
</feature>
<accession>A0A164NBA9</accession>
<organism evidence="2 3">
    <name type="scientific">Sistotremastrum niveocremeum HHB9708</name>
    <dbReference type="NCBI Taxonomy" id="1314777"/>
    <lineage>
        <taxon>Eukaryota</taxon>
        <taxon>Fungi</taxon>
        <taxon>Dikarya</taxon>
        <taxon>Basidiomycota</taxon>
        <taxon>Agaricomycotina</taxon>
        <taxon>Agaricomycetes</taxon>
        <taxon>Sistotremastrales</taxon>
        <taxon>Sistotremastraceae</taxon>
        <taxon>Sertulicium</taxon>
        <taxon>Sertulicium niveocremeum</taxon>
    </lineage>
</organism>